<evidence type="ECO:0000313" key="2">
    <source>
        <dbReference type="Proteomes" id="UP001300745"/>
    </source>
</evidence>
<gene>
    <name evidence="1" type="ORF">ORI27_15990</name>
</gene>
<name>A0ABT3SFB4_9MYCO</name>
<comment type="caution">
    <text evidence="1">The sequence shown here is derived from an EMBL/GenBank/DDBJ whole genome shotgun (WGS) entry which is preliminary data.</text>
</comment>
<dbReference type="Proteomes" id="UP001300745">
    <property type="component" value="Unassembled WGS sequence"/>
</dbReference>
<protein>
    <recommendedName>
        <fullName evidence="3">DUF4262 domain-containing protein</fullName>
    </recommendedName>
</protein>
<keyword evidence="2" id="KW-1185">Reference proteome</keyword>
<proteinExistence type="predicted"/>
<sequence length="120" mass="13724">MDELPADEAMANLYAQGYRWVVVFSDATGPRGDRTFIHVDSFDVGAMMANRLKEADALQELADMGYRLQDLPDGIQLEAAVVPVQGWYADPTRRYPQRWWDDRCWTPHVSNGTRTYTDPL</sequence>
<reference evidence="1 2" key="1">
    <citation type="submission" date="2022-11" db="EMBL/GenBank/DDBJ databases">
        <title>Mycobacterium sp. nov.</title>
        <authorList>
            <person name="Papic B."/>
            <person name="Spicic S."/>
            <person name="Duvnjak S."/>
        </authorList>
    </citation>
    <scope>NUCLEOTIDE SEQUENCE [LARGE SCALE GENOMIC DNA]</scope>
    <source>
        <strain evidence="1 2">CVI_P4</strain>
    </source>
</reference>
<dbReference type="RefSeq" id="WP_265997857.1">
    <property type="nucleotide sequence ID" value="NZ_JAPJDN010000012.1"/>
</dbReference>
<organism evidence="1 2">
    <name type="scientific">Mycobacterium pinniadriaticum</name>
    <dbReference type="NCBI Taxonomy" id="2994102"/>
    <lineage>
        <taxon>Bacteria</taxon>
        <taxon>Bacillati</taxon>
        <taxon>Actinomycetota</taxon>
        <taxon>Actinomycetes</taxon>
        <taxon>Mycobacteriales</taxon>
        <taxon>Mycobacteriaceae</taxon>
        <taxon>Mycobacterium</taxon>
    </lineage>
</organism>
<dbReference type="EMBL" id="JAPJDO010000012">
    <property type="protein sequence ID" value="MCX2938209.1"/>
    <property type="molecule type" value="Genomic_DNA"/>
</dbReference>
<evidence type="ECO:0008006" key="3">
    <source>
        <dbReference type="Google" id="ProtNLM"/>
    </source>
</evidence>
<accession>A0ABT3SFB4</accession>
<evidence type="ECO:0000313" key="1">
    <source>
        <dbReference type="EMBL" id="MCX2938209.1"/>
    </source>
</evidence>